<dbReference type="EMBL" id="DSOV01000009">
    <property type="protein sequence ID" value="HEN41371.1"/>
    <property type="molecule type" value="Genomic_DNA"/>
</dbReference>
<dbReference type="AlphaFoldDB" id="A0A831TXD1"/>
<evidence type="ECO:0000313" key="1">
    <source>
        <dbReference type="EMBL" id="HEN41371.1"/>
    </source>
</evidence>
<protein>
    <recommendedName>
        <fullName evidence="2">RapA2 cadherin-like domain-containing protein</fullName>
    </recommendedName>
</protein>
<name>A0A831TXD1_GEOME</name>
<proteinExistence type="predicted"/>
<accession>A0A831TXD1</accession>
<gene>
    <name evidence="1" type="ORF">ENQ87_03185</name>
</gene>
<comment type="caution">
    <text evidence="1">The sequence shown here is derived from an EMBL/GenBank/DDBJ whole genome shotgun (WGS) entry which is preliminary data.</text>
</comment>
<sequence length="633" mass="66273">MLTEIPAGGNPSDVAVSLAHGFPIWYKDANNIKLELCLDKPNAGITPCLTAEPFTGAPISFPNNFGPEAFYWMASTFATYNSRLNGTVIPIAGDALLVLALEGAFASGIIDDTQQVAFGRIRVRLNVPVPGTYRVTHPYGRTDYVVAAVDAGREINQTQDVGIVTPHNFVTALQQGPDPDQIPLPIGFPATNAGIVSEDPTNVGPFLRPSTTPYNGLTHIGGPLRIGTNLYLGDSGSDAVHIVQPVVAGPPDSTPRPPVFTVELLNPPANFFLNGDNNTQILAFDQFQVMGKVFNEAANAVPSAVNDTVATARNTPVSIDVVANDEDPVRMDPADPFNPANPANTNVHGINPQAIGIYVAPNDIRRTAPFTTAQGGIISRFTTLGTGKTTFIYTPPPGYTGEDSFQYVVQDTGGLISAPATVTVTVENLGITKAEYRPRIGKWHIEGTSSDTTANTVTVLGGPRAYLAGSTGARGSLGLKTSPTGIDYRLVLDPLPASAVSRIDIRLHGADGPAIFTLYDSRFNGAFSSPRSGRLTTANLQSQPADGVISLGDAIARILSGNAYISVRTTSVPTGSGELSGRISRPVIGTAPVGNDGRWALPVKSKASPGPLGTVSVTSSNGISSGTVDLTIR</sequence>
<reference evidence="1" key="1">
    <citation type="journal article" date="2020" name="mSystems">
        <title>Genome- and Community-Level Interaction Insights into Carbon Utilization and Element Cycling Functions of Hydrothermarchaeota in Hydrothermal Sediment.</title>
        <authorList>
            <person name="Zhou Z."/>
            <person name="Liu Y."/>
            <person name="Xu W."/>
            <person name="Pan J."/>
            <person name="Luo Z.H."/>
            <person name="Li M."/>
        </authorList>
    </citation>
    <scope>NUCLEOTIDE SEQUENCE [LARGE SCALE GENOMIC DNA]</scope>
    <source>
        <strain evidence="1">SpSt-349</strain>
    </source>
</reference>
<evidence type="ECO:0008006" key="2">
    <source>
        <dbReference type="Google" id="ProtNLM"/>
    </source>
</evidence>
<dbReference type="Gene3D" id="2.60.40.3440">
    <property type="match status" value="1"/>
</dbReference>
<organism evidence="1">
    <name type="scientific">Geobacter metallireducens</name>
    <dbReference type="NCBI Taxonomy" id="28232"/>
    <lineage>
        <taxon>Bacteria</taxon>
        <taxon>Pseudomonadati</taxon>
        <taxon>Thermodesulfobacteriota</taxon>
        <taxon>Desulfuromonadia</taxon>
        <taxon>Geobacterales</taxon>
        <taxon>Geobacteraceae</taxon>
        <taxon>Geobacter</taxon>
    </lineage>
</organism>
<dbReference type="Pfam" id="PF17963">
    <property type="entry name" value="Big_9"/>
    <property type="match status" value="1"/>
</dbReference>